<reference evidence="2 3" key="1">
    <citation type="journal article" date="2024" name="G3 (Bethesda)">
        <title>Genome assembly of Hibiscus sabdariffa L. provides insights into metabolisms of medicinal natural products.</title>
        <authorList>
            <person name="Kim T."/>
        </authorList>
    </citation>
    <scope>NUCLEOTIDE SEQUENCE [LARGE SCALE GENOMIC DNA]</scope>
    <source>
        <strain evidence="2">TK-2024</strain>
        <tissue evidence="2">Old leaves</tissue>
    </source>
</reference>
<dbReference type="Proteomes" id="UP001396334">
    <property type="component" value="Unassembled WGS sequence"/>
</dbReference>
<accession>A0ABR2QWN2</accession>
<proteinExistence type="predicted"/>
<feature type="compositionally biased region" description="Polar residues" evidence="1">
    <location>
        <begin position="99"/>
        <end position="108"/>
    </location>
</feature>
<sequence>MNVGMSKRNEIPRNGTAPLFKEPAIANQVPIARVPNLRGSKSTHACSNLNAFTNVQMKLCSVLLVFPRHLVYQVLHPQSDRKERENGQPLYEDEETNEADSTLNALRK</sequence>
<dbReference type="EMBL" id="JBBPBN010000030">
    <property type="protein sequence ID" value="KAK9005102.1"/>
    <property type="molecule type" value="Genomic_DNA"/>
</dbReference>
<gene>
    <name evidence="2" type="ORF">V6N11_042548</name>
</gene>
<name>A0ABR2QWN2_9ROSI</name>
<evidence type="ECO:0000256" key="1">
    <source>
        <dbReference type="SAM" id="MobiDB-lite"/>
    </source>
</evidence>
<protein>
    <submittedName>
        <fullName evidence="2">Uncharacterized protein</fullName>
    </submittedName>
</protein>
<feature type="region of interest" description="Disordered" evidence="1">
    <location>
        <begin position="77"/>
        <end position="108"/>
    </location>
</feature>
<evidence type="ECO:0000313" key="3">
    <source>
        <dbReference type="Proteomes" id="UP001396334"/>
    </source>
</evidence>
<evidence type="ECO:0000313" key="2">
    <source>
        <dbReference type="EMBL" id="KAK9005102.1"/>
    </source>
</evidence>
<organism evidence="2 3">
    <name type="scientific">Hibiscus sabdariffa</name>
    <name type="common">roselle</name>
    <dbReference type="NCBI Taxonomy" id="183260"/>
    <lineage>
        <taxon>Eukaryota</taxon>
        <taxon>Viridiplantae</taxon>
        <taxon>Streptophyta</taxon>
        <taxon>Embryophyta</taxon>
        <taxon>Tracheophyta</taxon>
        <taxon>Spermatophyta</taxon>
        <taxon>Magnoliopsida</taxon>
        <taxon>eudicotyledons</taxon>
        <taxon>Gunneridae</taxon>
        <taxon>Pentapetalae</taxon>
        <taxon>rosids</taxon>
        <taxon>malvids</taxon>
        <taxon>Malvales</taxon>
        <taxon>Malvaceae</taxon>
        <taxon>Malvoideae</taxon>
        <taxon>Hibiscus</taxon>
    </lineage>
</organism>
<comment type="caution">
    <text evidence="2">The sequence shown here is derived from an EMBL/GenBank/DDBJ whole genome shotgun (WGS) entry which is preliminary data.</text>
</comment>
<keyword evidence="3" id="KW-1185">Reference proteome</keyword>